<name>A0AAW1TRJ9_9CUCU</name>
<proteinExistence type="predicted"/>
<dbReference type="AlphaFoldDB" id="A0AAW1TRJ9"/>
<reference evidence="4 5" key="1">
    <citation type="submission" date="2023-03" db="EMBL/GenBank/DDBJ databases">
        <title>Genome insight into feeding habits of ladybird beetles.</title>
        <authorList>
            <person name="Li H.-S."/>
            <person name="Huang Y.-H."/>
            <person name="Pang H."/>
        </authorList>
    </citation>
    <scope>NUCLEOTIDE SEQUENCE [LARGE SCALE GENOMIC DNA]</scope>
    <source>
        <strain evidence="4">SYSU_2023b</strain>
        <tissue evidence="4">Whole body</tissue>
    </source>
</reference>
<dbReference type="Proteomes" id="UP001431783">
    <property type="component" value="Unassembled WGS sequence"/>
</dbReference>
<evidence type="ECO:0000313" key="5">
    <source>
        <dbReference type="Proteomes" id="UP001431783"/>
    </source>
</evidence>
<dbReference type="PANTHER" id="PTHR10380">
    <property type="entry name" value="CUTICLE PROTEIN"/>
    <property type="match status" value="1"/>
</dbReference>
<dbReference type="Pfam" id="PF00379">
    <property type="entry name" value="Chitin_bind_4"/>
    <property type="match status" value="1"/>
</dbReference>
<feature type="signal peptide" evidence="3">
    <location>
        <begin position="1"/>
        <end position="23"/>
    </location>
</feature>
<evidence type="ECO:0000256" key="1">
    <source>
        <dbReference type="PROSITE-ProRule" id="PRU00497"/>
    </source>
</evidence>
<feature type="chain" id="PRO_5043452616" evidence="3">
    <location>
        <begin position="24"/>
        <end position="227"/>
    </location>
</feature>
<organism evidence="4 5">
    <name type="scientific">Henosepilachna vigintioctopunctata</name>
    <dbReference type="NCBI Taxonomy" id="420089"/>
    <lineage>
        <taxon>Eukaryota</taxon>
        <taxon>Metazoa</taxon>
        <taxon>Ecdysozoa</taxon>
        <taxon>Arthropoda</taxon>
        <taxon>Hexapoda</taxon>
        <taxon>Insecta</taxon>
        <taxon>Pterygota</taxon>
        <taxon>Neoptera</taxon>
        <taxon>Endopterygota</taxon>
        <taxon>Coleoptera</taxon>
        <taxon>Polyphaga</taxon>
        <taxon>Cucujiformia</taxon>
        <taxon>Coccinelloidea</taxon>
        <taxon>Coccinellidae</taxon>
        <taxon>Epilachninae</taxon>
        <taxon>Epilachnini</taxon>
        <taxon>Henosepilachna</taxon>
    </lineage>
</organism>
<comment type="caution">
    <text evidence="4">The sequence shown here is derived from an EMBL/GenBank/DDBJ whole genome shotgun (WGS) entry which is preliminary data.</text>
</comment>
<evidence type="ECO:0000256" key="2">
    <source>
        <dbReference type="SAM" id="MobiDB-lite"/>
    </source>
</evidence>
<dbReference type="PROSITE" id="PS51155">
    <property type="entry name" value="CHIT_BIND_RR_2"/>
    <property type="match status" value="1"/>
</dbReference>
<sequence length="227" mass="27230">MGSLRMNFIALYICVHFIYVVESIAVPQYAYREIRDEQESIQKNTPIPILKQSYEQSNEGYQYSYETGNGIHAEESGYLKNKGDEKNEIFVQKGSITYHDEHGHPIKLTYVADEKGFRPQGDHLPISPIDKKETEENVEHEVQEHQKEPLHQEQEVEQEYVNNEKLKAAQREYQRQIQQQIEERFQHQYQQQQEAQEKPIYQSVREYQPPPQYQNQYQRKIYQRKSY</sequence>
<feature type="region of interest" description="Disordered" evidence="2">
    <location>
        <begin position="117"/>
        <end position="154"/>
    </location>
</feature>
<dbReference type="GO" id="GO:0008010">
    <property type="term" value="F:structural constituent of chitin-based larval cuticle"/>
    <property type="evidence" value="ECO:0007669"/>
    <property type="project" value="TreeGrafter"/>
</dbReference>
<feature type="region of interest" description="Disordered" evidence="2">
    <location>
        <begin position="188"/>
        <end position="227"/>
    </location>
</feature>
<keyword evidence="1" id="KW-0193">Cuticle</keyword>
<gene>
    <name evidence="4" type="ORF">WA026_003506</name>
</gene>
<keyword evidence="5" id="KW-1185">Reference proteome</keyword>
<feature type="compositionally biased region" description="Low complexity" evidence="2">
    <location>
        <begin position="188"/>
        <end position="202"/>
    </location>
</feature>
<evidence type="ECO:0000313" key="4">
    <source>
        <dbReference type="EMBL" id="KAK9869774.1"/>
    </source>
</evidence>
<accession>A0AAW1TRJ9</accession>
<dbReference type="GO" id="GO:0062129">
    <property type="term" value="C:chitin-based extracellular matrix"/>
    <property type="evidence" value="ECO:0007669"/>
    <property type="project" value="TreeGrafter"/>
</dbReference>
<keyword evidence="3" id="KW-0732">Signal</keyword>
<protein>
    <submittedName>
        <fullName evidence="4">Uncharacterized protein</fullName>
    </submittedName>
</protein>
<dbReference type="PANTHER" id="PTHR10380:SF241">
    <property type="entry name" value="CUTICULAR PROTEIN 47EG-RELATED"/>
    <property type="match status" value="1"/>
</dbReference>
<dbReference type="EMBL" id="JARQZJ010000001">
    <property type="protein sequence ID" value="KAK9869774.1"/>
    <property type="molecule type" value="Genomic_DNA"/>
</dbReference>
<evidence type="ECO:0000256" key="3">
    <source>
        <dbReference type="SAM" id="SignalP"/>
    </source>
</evidence>
<dbReference type="InterPro" id="IPR000618">
    <property type="entry name" value="Insect_cuticle"/>
</dbReference>
<feature type="compositionally biased region" description="Basic and acidic residues" evidence="2">
    <location>
        <begin position="129"/>
        <end position="154"/>
    </location>
</feature>
<dbReference type="InterPro" id="IPR050468">
    <property type="entry name" value="Cuticle_Struct_Prot"/>
</dbReference>